<dbReference type="Pfam" id="PF00528">
    <property type="entry name" value="BPD_transp_1"/>
    <property type="match status" value="2"/>
</dbReference>
<dbReference type="PROSITE" id="PS50928">
    <property type="entry name" value="ABC_TM1"/>
    <property type="match status" value="2"/>
</dbReference>
<evidence type="ECO:0000256" key="5">
    <source>
        <dbReference type="RuleBase" id="RU363032"/>
    </source>
</evidence>
<evidence type="ECO:0000313" key="8">
    <source>
        <dbReference type="Proteomes" id="UP000186609"/>
    </source>
</evidence>
<dbReference type="CDD" id="cd06261">
    <property type="entry name" value="TM_PBP2"/>
    <property type="match status" value="2"/>
</dbReference>
<feature type="transmembrane region" description="Helical" evidence="5">
    <location>
        <begin position="383"/>
        <end position="402"/>
    </location>
</feature>
<name>A0A1P8K272_9BURK</name>
<evidence type="ECO:0000256" key="1">
    <source>
        <dbReference type="ARBA" id="ARBA00004651"/>
    </source>
</evidence>
<feature type="transmembrane region" description="Helical" evidence="5">
    <location>
        <begin position="103"/>
        <end position="126"/>
    </location>
</feature>
<dbReference type="Gene3D" id="1.10.3720.10">
    <property type="entry name" value="MetI-like"/>
    <property type="match status" value="2"/>
</dbReference>
<evidence type="ECO:0000256" key="4">
    <source>
        <dbReference type="ARBA" id="ARBA00023136"/>
    </source>
</evidence>
<keyword evidence="8" id="KW-1185">Reference proteome</keyword>
<dbReference type="SUPFAM" id="SSF161098">
    <property type="entry name" value="MetI-like"/>
    <property type="match status" value="2"/>
</dbReference>
<dbReference type="EMBL" id="CP019236">
    <property type="protein sequence ID" value="APW40108.1"/>
    <property type="molecule type" value="Genomic_DNA"/>
</dbReference>
<dbReference type="Proteomes" id="UP000186609">
    <property type="component" value="Chromosome"/>
</dbReference>
<feature type="transmembrane region" description="Helical" evidence="5">
    <location>
        <begin position="16"/>
        <end position="36"/>
    </location>
</feature>
<feature type="transmembrane region" description="Helical" evidence="5">
    <location>
        <begin position="132"/>
        <end position="155"/>
    </location>
</feature>
<feature type="domain" description="ABC transmembrane type-1" evidence="6">
    <location>
        <begin position="65"/>
        <end position="264"/>
    </location>
</feature>
<dbReference type="KEGG" id="rhy:RD110_25280"/>
<keyword evidence="3 5" id="KW-1133">Transmembrane helix</keyword>
<dbReference type="STRING" id="1842727.RD110_25280"/>
<keyword evidence="2 5" id="KW-0812">Transmembrane</keyword>
<organism evidence="7 8">
    <name type="scientific">Rhodoferax koreensis</name>
    <dbReference type="NCBI Taxonomy" id="1842727"/>
    <lineage>
        <taxon>Bacteria</taxon>
        <taxon>Pseudomonadati</taxon>
        <taxon>Pseudomonadota</taxon>
        <taxon>Betaproteobacteria</taxon>
        <taxon>Burkholderiales</taxon>
        <taxon>Comamonadaceae</taxon>
        <taxon>Rhodoferax</taxon>
    </lineage>
</organism>
<proteinExistence type="inferred from homology"/>
<sequence length="581" mass="63635">MKSTSPQLAVDHHPSGFTWVDGVVLLTLLGLFWSALHFGHGMLVAFDPASVPELDFDTAQIPYYAGRTLLRMWIAFGFSLLFAISLGYLAAKHKAARAVILPALDILQSVPVLGFLSATVAGFMALFPGSLLGVECAAIFAIFTGQVWNMAFGFYHSMVTVPIDMQEAASTYGLSRWQRFRVVELPASAHSLIWNSMMSFGGGWFFVAQSEAISVMNKDIKLPGLGSYMAMAIEKGDNRAAAWAVLAMLALILASDQLVWRPLLVWADKFKIELTESSVAPTSWVHALLRGTYVFTWLGRRVVQPVQDAMDRLWRRARPSTGARRPQESAGWPLRVAGLAVAAWLGYEVILGVFAGIAALHGALTLGLFGHIAWLGWLTLLRVLAMTVLATLVWTPVGVWIGSHPKVARYAQPLAQIGASFPVNMTFPIVVGLFVATHTPMNWGSILLIAMGTQWYILFNVIAGAMAIPNEMKEVASIYGLRRWQRWRTLILPAIFPFWVTGACTAAGGAWNASIVAELATWGDTTLKADGLGAFIAEVTKSGNTPLIITSIGVMSLYVVAMNKLVWRRLYGFAERRFRLD</sequence>
<feature type="transmembrane region" description="Helical" evidence="5">
    <location>
        <begin position="354"/>
        <end position="377"/>
    </location>
</feature>
<dbReference type="GO" id="GO:0055085">
    <property type="term" value="P:transmembrane transport"/>
    <property type="evidence" value="ECO:0007669"/>
    <property type="project" value="InterPro"/>
</dbReference>
<keyword evidence="5" id="KW-0813">Transport</keyword>
<feature type="domain" description="ABC transmembrane type-1" evidence="6">
    <location>
        <begin position="380"/>
        <end position="566"/>
    </location>
</feature>
<gene>
    <name evidence="7" type="ORF">RD110_25280</name>
</gene>
<reference evidence="7 8" key="1">
    <citation type="submission" date="2017-01" db="EMBL/GenBank/DDBJ databases">
        <authorList>
            <person name="Mah S.A."/>
            <person name="Swanson W.J."/>
            <person name="Moy G.W."/>
            <person name="Vacquier V.D."/>
        </authorList>
    </citation>
    <scope>NUCLEOTIDE SEQUENCE [LARGE SCALE GENOMIC DNA]</scope>
    <source>
        <strain evidence="7 8">DCY110</strain>
    </source>
</reference>
<feature type="transmembrane region" description="Helical" evidence="5">
    <location>
        <begin position="489"/>
        <end position="511"/>
    </location>
</feature>
<dbReference type="GO" id="GO:0005886">
    <property type="term" value="C:plasma membrane"/>
    <property type="evidence" value="ECO:0007669"/>
    <property type="project" value="UniProtKB-SubCell"/>
</dbReference>
<dbReference type="AlphaFoldDB" id="A0A1P8K272"/>
<dbReference type="InterPro" id="IPR035906">
    <property type="entry name" value="MetI-like_sf"/>
</dbReference>
<feature type="transmembrane region" description="Helical" evidence="5">
    <location>
        <begin position="72"/>
        <end position="91"/>
    </location>
</feature>
<keyword evidence="4 5" id="KW-0472">Membrane</keyword>
<comment type="subcellular location">
    <subcellularLocation>
        <location evidence="1 5">Cell membrane</location>
        <topology evidence="1 5">Multi-pass membrane protein</topology>
    </subcellularLocation>
</comment>
<feature type="transmembrane region" description="Helical" evidence="5">
    <location>
        <begin position="443"/>
        <end position="468"/>
    </location>
</feature>
<evidence type="ECO:0000259" key="6">
    <source>
        <dbReference type="PROSITE" id="PS50928"/>
    </source>
</evidence>
<protein>
    <submittedName>
        <fullName evidence="7">Sulfonate ABC transporter permease</fullName>
    </submittedName>
</protein>
<dbReference type="RefSeq" id="WP_076203397.1">
    <property type="nucleotide sequence ID" value="NZ_CP019236.1"/>
</dbReference>
<dbReference type="PANTHER" id="PTHR42744:SF1">
    <property type="entry name" value="BINDING-PROTEIN-DEPENDENT TRANSPORT SYSTEMS INNER MEMBRANE COMPONENT"/>
    <property type="match status" value="1"/>
</dbReference>
<evidence type="ECO:0000256" key="2">
    <source>
        <dbReference type="ARBA" id="ARBA00022692"/>
    </source>
</evidence>
<feature type="transmembrane region" description="Helical" evidence="5">
    <location>
        <begin position="547"/>
        <end position="567"/>
    </location>
</feature>
<dbReference type="OrthoDB" id="9806809at2"/>
<evidence type="ECO:0000313" key="7">
    <source>
        <dbReference type="EMBL" id="APW40108.1"/>
    </source>
</evidence>
<feature type="transmembrane region" description="Helical" evidence="5">
    <location>
        <begin position="414"/>
        <end position="437"/>
    </location>
</feature>
<comment type="similarity">
    <text evidence="5">Belongs to the binding-protein-dependent transport system permease family.</text>
</comment>
<dbReference type="InterPro" id="IPR000515">
    <property type="entry name" value="MetI-like"/>
</dbReference>
<accession>A0A1P8K272</accession>
<evidence type="ECO:0000256" key="3">
    <source>
        <dbReference type="ARBA" id="ARBA00022989"/>
    </source>
</evidence>
<dbReference type="PANTHER" id="PTHR42744">
    <property type="entry name" value="BINDING-PROTEIN-DEPENDENT TRANSPORT SYSTEMS INNER MEMBRANE COMPONENT"/>
    <property type="match status" value="1"/>
</dbReference>